<dbReference type="SUPFAM" id="SSF50129">
    <property type="entry name" value="GroES-like"/>
    <property type="match status" value="1"/>
</dbReference>
<dbReference type="InterPro" id="IPR036291">
    <property type="entry name" value="NAD(P)-bd_dom_sf"/>
</dbReference>
<dbReference type="PANTHER" id="PTHR43677">
    <property type="entry name" value="SHORT-CHAIN DEHYDROGENASE/REDUCTASE"/>
    <property type="match status" value="1"/>
</dbReference>
<evidence type="ECO:0000259" key="1">
    <source>
        <dbReference type="SMART" id="SM00829"/>
    </source>
</evidence>
<name>A0ABT0UJU3_9ACTN</name>
<gene>
    <name evidence="2" type="ORF">NBG84_09985</name>
</gene>
<keyword evidence="3" id="KW-1185">Reference proteome</keyword>
<dbReference type="EMBL" id="JAMQAW010000008">
    <property type="protein sequence ID" value="MCM2388621.1"/>
    <property type="molecule type" value="Genomic_DNA"/>
</dbReference>
<reference evidence="2" key="1">
    <citation type="submission" date="2022-06" db="EMBL/GenBank/DDBJ databases">
        <title>Genome public.</title>
        <authorList>
            <person name="Sun Q."/>
        </authorList>
    </citation>
    <scope>NUCLEOTIDE SEQUENCE</scope>
    <source>
        <strain evidence="2">CWNU-1</strain>
    </source>
</reference>
<dbReference type="SUPFAM" id="SSF51735">
    <property type="entry name" value="NAD(P)-binding Rossmann-fold domains"/>
    <property type="match status" value="1"/>
</dbReference>
<proteinExistence type="predicted"/>
<sequence length="313" mass="32278">MKAAVITELGKAPHYGDFDDPQPAEDEAVVTITAAGVNHFTVLMSSGKFYATPPKVPFVPGSDGIGLLENGSRVFFDVTVPPFGAWGERALVPRDALLAVDPAADDISAAAVGNSGLAAWTALSWRAKLVPGETVLVLGAAGALGRIAVQAARAQGAGRVVAADLGGERLTALTGIGADAVVAIDGDDGDPAQRLREATDGGADVIIDPLWGAPALAALQAAAQGCRHIQLGHMADPEMTLPAAVLRSRGVDLRGYALFQCPLPVRQDAYLTLTRLIGEQTIAVDAEAVPLRDVGAAWERQVHGAGRKLVLVP</sequence>
<dbReference type="Gene3D" id="3.40.50.720">
    <property type="entry name" value="NAD(P)-binding Rossmann-like Domain"/>
    <property type="match status" value="1"/>
</dbReference>
<protein>
    <submittedName>
        <fullName evidence="2">Zinc-binding alcohol dehydrogenase family protein</fullName>
    </submittedName>
</protein>
<feature type="domain" description="Enoyl reductase (ER)" evidence="1">
    <location>
        <begin position="10"/>
        <end position="311"/>
    </location>
</feature>
<dbReference type="Gene3D" id="3.90.180.10">
    <property type="entry name" value="Medium-chain alcohol dehydrogenases, catalytic domain"/>
    <property type="match status" value="1"/>
</dbReference>
<dbReference type="InterPro" id="IPR020843">
    <property type="entry name" value="ER"/>
</dbReference>
<dbReference type="Pfam" id="PF00107">
    <property type="entry name" value="ADH_zinc_N"/>
    <property type="match status" value="1"/>
</dbReference>
<dbReference type="Proteomes" id="UP001431429">
    <property type="component" value="Unassembled WGS sequence"/>
</dbReference>
<dbReference type="InterPro" id="IPR051397">
    <property type="entry name" value="Zn-ADH-like_protein"/>
</dbReference>
<evidence type="ECO:0000313" key="2">
    <source>
        <dbReference type="EMBL" id="MCM2388621.1"/>
    </source>
</evidence>
<dbReference type="RefSeq" id="WP_250918966.1">
    <property type="nucleotide sequence ID" value="NZ_JAMQAW010000008.1"/>
</dbReference>
<evidence type="ECO:0000313" key="3">
    <source>
        <dbReference type="Proteomes" id="UP001431429"/>
    </source>
</evidence>
<dbReference type="InterPro" id="IPR013149">
    <property type="entry name" value="ADH-like_C"/>
</dbReference>
<accession>A0ABT0UJU3</accession>
<dbReference type="SMART" id="SM00829">
    <property type="entry name" value="PKS_ER"/>
    <property type="match status" value="1"/>
</dbReference>
<dbReference type="InterPro" id="IPR011032">
    <property type="entry name" value="GroES-like_sf"/>
</dbReference>
<dbReference type="PANTHER" id="PTHR43677:SF11">
    <property type="entry name" value="ZINC-CONTAINING ALCOHOL DEHYDROGENASE"/>
    <property type="match status" value="1"/>
</dbReference>
<comment type="caution">
    <text evidence="2">The sequence shown here is derived from an EMBL/GenBank/DDBJ whole genome shotgun (WGS) entry which is preliminary data.</text>
</comment>
<organism evidence="2 3">
    <name type="scientific">Streptomyces albipurpureus</name>
    <dbReference type="NCBI Taxonomy" id="2897419"/>
    <lineage>
        <taxon>Bacteria</taxon>
        <taxon>Bacillati</taxon>
        <taxon>Actinomycetota</taxon>
        <taxon>Actinomycetes</taxon>
        <taxon>Kitasatosporales</taxon>
        <taxon>Streptomycetaceae</taxon>
        <taxon>Streptomyces</taxon>
    </lineage>
</organism>